<gene>
    <name evidence="2" type="ORF">BJ212DRAFT_1350317</name>
</gene>
<dbReference type="Proteomes" id="UP000807769">
    <property type="component" value="Unassembled WGS sequence"/>
</dbReference>
<reference evidence="2" key="1">
    <citation type="journal article" date="2020" name="New Phytol.">
        <title>Comparative genomics reveals dynamic genome evolution in host specialist ectomycorrhizal fungi.</title>
        <authorList>
            <person name="Lofgren L.A."/>
            <person name="Nguyen N.H."/>
            <person name="Vilgalys R."/>
            <person name="Ruytinx J."/>
            <person name="Liao H.L."/>
            <person name="Branco S."/>
            <person name="Kuo A."/>
            <person name="LaButti K."/>
            <person name="Lipzen A."/>
            <person name="Andreopoulos W."/>
            <person name="Pangilinan J."/>
            <person name="Riley R."/>
            <person name="Hundley H."/>
            <person name="Na H."/>
            <person name="Barry K."/>
            <person name="Grigoriev I.V."/>
            <person name="Stajich J.E."/>
            <person name="Kennedy P.G."/>
        </authorList>
    </citation>
    <scope>NUCLEOTIDE SEQUENCE</scope>
    <source>
        <strain evidence="2">MN1</strain>
    </source>
</reference>
<dbReference type="GeneID" id="64629513"/>
<name>A0A9P7JED8_9AGAM</name>
<comment type="caution">
    <text evidence="2">The sequence shown here is derived from an EMBL/GenBank/DDBJ whole genome shotgun (WGS) entry which is preliminary data.</text>
</comment>
<proteinExistence type="predicted"/>
<organism evidence="2 3">
    <name type="scientific">Suillus subaureus</name>
    <dbReference type="NCBI Taxonomy" id="48587"/>
    <lineage>
        <taxon>Eukaryota</taxon>
        <taxon>Fungi</taxon>
        <taxon>Dikarya</taxon>
        <taxon>Basidiomycota</taxon>
        <taxon>Agaricomycotina</taxon>
        <taxon>Agaricomycetes</taxon>
        <taxon>Agaricomycetidae</taxon>
        <taxon>Boletales</taxon>
        <taxon>Suillineae</taxon>
        <taxon>Suillaceae</taxon>
        <taxon>Suillus</taxon>
    </lineage>
</organism>
<dbReference type="EMBL" id="JABBWG010000013">
    <property type="protein sequence ID" value="KAG1817716.1"/>
    <property type="molecule type" value="Genomic_DNA"/>
</dbReference>
<dbReference type="AlphaFoldDB" id="A0A9P7JED8"/>
<accession>A0A9P7JED8</accession>
<keyword evidence="3" id="KW-1185">Reference proteome</keyword>
<dbReference type="RefSeq" id="XP_041193958.1">
    <property type="nucleotide sequence ID" value="XM_041335496.1"/>
</dbReference>
<protein>
    <submittedName>
        <fullName evidence="2">Uncharacterized protein</fullName>
    </submittedName>
</protein>
<feature type="region of interest" description="Disordered" evidence="1">
    <location>
        <begin position="1"/>
        <end position="21"/>
    </location>
</feature>
<evidence type="ECO:0000313" key="3">
    <source>
        <dbReference type="Proteomes" id="UP000807769"/>
    </source>
</evidence>
<dbReference type="OrthoDB" id="2692669at2759"/>
<sequence>MERYGTAAGLHRRRSWHSGQDLGPPDPLDVHLLATFAGALGCLTSIRPVRLLSISSVGCTGPHHGSSTPAHSNSTLSLFLAAHTVPSSGHRWSLSSRLGPSGGSGRGTLALFCRRC</sequence>
<evidence type="ECO:0000313" key="2">
    <source>
        <dbReference type="EMBL" id="KAG1817716.1"/>
    </source>
</evidence>
<evidence type="ECO:0000256" key="1">
    <source>
        <dbReference type="SAM" id="MobiDB-lite"/>
    </source>
</evidence>